<accession>A0A931E4L7</accession>
<dbReference type="RefSeq" id="WP_196989248.1">
    <property type="nucleotide sequence ID" value="NZ_JADWYR010000001.1"/>
</dbReference>
<keyword evidence="2" id="KW-1185">Reference proteome</keyword>
<reference evidence="1" key="1">
    <citation type="submission" date="2020-11" db="EMBL/GenBank/DDBJ databases">
        <title>Bacterial whole genome sequence for Panacibacter sp. DH6.</title>
        <authorList>
            <person name="Le V."/>
            <person name="Ko S."/>
            <person name="Ahn C.-Y."/>
            <person name="Oh H.-M."/>
        </authorList>
    </citation>
    <scope>NUCLEOTIDE SEQUENCE</scope>
    <source>
        <strain evidence="1">DH6</strain>
    </source>
</reference>
<name>A0A931E4L7_9BACT</name>
<dbReference type="Gene3D" id="3.30.1330.60">
    <property type="entry name" value="OmpA-like domain"/>
    <property type="match status" value="1"/>
</dbReference>
<organism evidence="1 2">
    <name type="scientific">Panacibacter microcysteis</name>
    <dbReference type="NCBI Taxonomy" id="2793269"/>
    <lineage>
        <taxon>Bacteria</taxon>
        <taxon>Pseudomonadati</taxon>
        <taxon>Bacteroidota</taxon>
        <taxon>Chitinophagia</taxon>
        <taxon>Chitinophagales</taxon>
        <taxon>Chitinophagaceae</taxon>
        <taxon>Panacibacter</taxon>
    </lineage>
</organism>
<dbReference type="AlphaFoldDB" id="A0A931E4L7"/>
<dbReference type="InterPro" id="IPR036737">
    <property type="entry name" value="OmpA-like_sf"/>
</dbReference>
<evidence type="ECO:0000313" key="1">
    <source>
        <dbReference type="EMBL" id="MBG9375185.1"/>
    </source>
</evidence>
<sequence length="304" mass="35156">MTNFASIIRQACIVCACIYFTSCYSARRVAVENAVKDARQNLFEESDLLKETFRKRDRAMGEERIDTTISNRVNLRLRRYIAEMDSINSEIIALEKTLNNKKTFRRTYSDSIKLKLEHLELRKKENALRLKRFKMLNEALDISRQNPFDLAAFFGSGKYTIPQEKYKQAISLFAPAIDSLIHFSNKYADMPRTSTLVVNGYADGQAIDTSSALYATLLRYLGKPDAGRWELNLALSELRAAEISKVMEQLLEKKKSAFVNHNTINFNFYGYGQGETYPSKKISNYREDDERRRIVLVYWSVIPD</sequence>
<evidence type="ECO:0000313" key="2">
    <source>
        <dbReference type="Proteomes" id="UP000628448"/>
    </source>
</evidence>
<evidence type="ECO:0008006" key="3">
    <source>
        <dbReference type="Google" id="ProtNLM"/>
    </source>
</evidence>
<dbReference type="Proteomes" id="UP000628448">
    <property type="component" value="Unassembled WGS sequence"/>
</dbReference>
<comment type="caution">
    <text evidence="1">The sequence shown here is derived from an EMBL/GenBank/DDBJ whole genome shotgun (WGS) entry which is preliminary data.</text>
</comment>
<gene>
    <name evidence="1" type="ORF">I5907_03015</name>
</gene>
<proteinExistence type="predicted"/>
<dbReference type="EMBL" id="JADWYR010000001">
    <property type="protein sequence ID" value="MBG9375185.1"/>
    <property type="molecule type" value="Genomic_DNA"/>
</dbReference>
<protein>
    <recommendedName>
        <fullName evidence="3">OmpA-like domain-containing protein</fullName>
    </recommendedName>
</protein>